<keyword evidence="3" id="KW-1185">Reference proteome</keyword>
<evidence type="ECO:0000313" key="2">
    <source>
        <dbReference type="EMBL" id="EFX61559.1"/>
    </source>
</evidence>
<sequence>MRQTQTSPLRKPARRSHSRRPAPAMASKVSRRPDWRSPETRSYKSAITKSGARYTSTKAKSKRPASASSGLALSPSCNCACSARVRTRST</sequence>
<feature type="compositionally biased region" description="Basic residues" evidence="1">
    <location>
        <begin position="11"/>
        <end position="20"/>
    </location>
</feature>
<dbReference type="HOGENOM" id="CLU_2443064_0_0_1"/>
<protein>
    <submittedName>
        <fullName evidence="2">Uncharacterized protein</fullName>
    </submittedName>
</protein>
<feature type="compositionally biased region" description="Basic and acidic residues" evidence="1">
    <location>
        <begin position="31"/>
        <end position="42"/>
    </location>
</feature>
<organism evidence="2 3">
    <name type="scientific">Daphnia pulex</name>
    <name type="common">Water flea</name>
    <dbReference type="NCBI Taxonomy" id="6669"/>
    <lineage>
        <taxon>Eukaryota</taxon>
        <taxon>Metazoa</taxon>
        <taxon>Ecdysozoa</taxon>
        <taxon>Arthropoda</taxon>
        <taxon>Crustacea</taxon>
        <taxon>Branchiopoda</taxon>
        <taxon>Diplostraca</taxon>
        <taxon>Cladocera</taxon>
        <taxon>Anomopoda</taxon>
        <taxon>Daphniidae</taxon>
        <taxon>Daphnia</taxon>
    </lineage>
</organism>
<accession>E9I372</accession>
<reference evidence="2 3" key="1">
    <citation type="journal article" date="2011" name="Science">
        <title>The ecoresponsive genome of Daphnia pulex.</title>
        <authorList>
            <person name="Colbourne J.K."/>
            <person name="Pfrender M.E."/>
            <person name="Gilbert D."/>
            <person name="Thomas W.K."/>
            <person name="Tucker A."/>
            <person name="Oakley T.H."/>
            <person name="Tokishita S."/>
            <person name="Aerts A."/>
            <person name="Arnold G.J."/>
            <person name="Basu M.K."/>
            <person name="Bauer D.J."/>
            <person name="Caceres C.E."/>
            <person name="Carmel L."/>
            <person name="Casola C."/>
            <person name="Choi J.H."/>
            <person name="Detter J.C."/>
            <person name="Dong Q."/>
            <person name="Dusheyko S."/>
            <person name="Eads B.D."/>
            <person name="Frohlich T."/>
            <person name="Geiler-Samerotte K.A."/>
            <person name="Gerlach D."/>
            <person name="Hatcher P."/>
            <person name="Jogdeo S."/>
            <person name="Krijgsveld J."/>
            <person name="Kriventseva E.V."/>
            <person name="Kultz D."/>
            <person name="Laforsch C."/>
            <person name="Lindquist E."/>
            <person name="Lopez J."/>
            <person name="Manak J.R."/>
            <person name="Muller J."/>
            <person name="Pangilinan J."/>
            <person name="Patwardhan R.P."/>
            <person name="Pitluck S."/>
            <person name="Pritham E.J."/>
            <person name="Rechtsteiner A."/>
            <person name="Rho M."/>
            <person name="Rogozin I.B."/>
            <person name="Sakarya O."/>
            <person name="Salamov A."/>
            <person name="Schaack S."/>
            <person name="Shapiro H."/>
            <person name="Shiga Y."/>
            <person name="Skalitzky C."/>
            <person name="Smith Z."/>
            <person name="Souvorov A."/>
            <person name="Sung W."/>
            <person name="Tang Z."/>
            <person name="Tsuchiya D."/>
            <person name="Tu H."/>
            <person name="Vos H."/>
            <person name="Wang M."/>
            <person name="Wolf Y.I."/>
            <person name="Yamagata H."/>
            <person name="Yamada T."/>
            <person name="Ye Y."/>
            <person name="Shaw J.R."/>
            <person name="Andrews J."/>
            <person name="Crease T.J."/>
            <person name="Tang H."/>
            <person name="Lucas S.M."/>
            <person name="Robertson H.M."/>
            <person name="Bork P."/>
            <person name="Koonin E.V."/>
            <person name="Zdobnov E.M."/>
            <person name="Grigoriev I.V."/>
            <person name="Lynch M."/>
            <person name="Boore J.L."/>
        </authorList>
    </citation>
    <scope>NUCLEOTIDE SEQUENCE [LARGE SCALE GENOMIC DNA]</scope>
</reference>
<evidence type="ECO:0000256" key="1">
    <source>
        <dbReference type="SAM" id="MobiDB-lite"/>
    </source>
</evidence>
<evidence type="ECO:0000313" key="3">
    <source>
        <dbReference type="Proteomes" id="UP000000305"/>
    </source>
</evidence>
<dbReference type="InParanoid" id="E9I372"/>
<name>E9I372_DAPPU</name>
<dbReference type="KEGG" id="dpx:DAPPUDRAFT_272776"/>
<dbReference type="AlphaFoldDB" id="E9I372"/>
<dbReference type="Proteomes" id="UP000000305">
    <property type="component" value="Unassembled WGS sequence"/>
</dbReference>
<dbReference type="EMBL" id="GL734401">
    <property type="protein sequence ID" value="EFX61559.1"/>
    <property type="molecule type" value="Genomic_DNA"/>
</dbReference>
<proteinExistence type="predicted"/>
<feature type="compositionally biased region" description="Low complexity" evidence="1">
    <location>
        <begin position="64"/>
        <end position="76"/>
    </location>
</feature>
<gene>
    <name evidence="2" type="ORF">DAPPUDRAFT_272776</name>
</gene>
<feature type="region of interest" description="Disordered" evidence="1">
    <location>
        <begin position="1"/>
        <end position="76"/>
    </location>
</feature>